<feature type="compositionally biased region" description="Polar residues" evidence="1">
    <location>
        <begin position="18"/>
        <end position="28"/>
    </location>
</feature>
<gene>
    <name evidence="2" type="ORF">CDV28_15713</name>
</gene>
<feature type="non-terminal residue" evidence="2">
    <location>
        <position position="1"/>
    </location>
</feature>
<dbReference type="Pfam" id="PF25734">
    <property type="entry name" value="RelB_like_antitoxin"/>
    <property type="match status" value="1"/>
</dbReference>
<dbReference type="AlphaFoldDB" id="A0A521FYI0"/>
<dbReference type="Proteomes" id="UP000316238">
    <property type="component" value="Unassembled WGS sequence"/>
</dbReference>
<evidence type="ECO:0000256" key="1">
    <source>
        <dbReference type="SAM" id="MobiDB-lite"/>
    </source>
</evidence>
<name>A0A521FYI0_9BACT</name>
<feature type="region of interest" description="Disordered" evidence="1">
    <location>
        <begin position="1"/>
        <end position="28"/>
    </location>
</feature>
<dbReference type="EMBL" id="NQJD01000057">
    <property type="protein sequence ID" value="TAA73828.1"/>
    <property type="molecule type" value="Genomic_DNA"/>
</dbReference>
<protein>
    <submittedName>
        <fullName evidence="2">Uncharacterized protein</fullName>
    </submittedName>
</protein>
<sequence>CWRGRARREGKGHENHQGHSTSITSMELSISDDKTKELLTEVMIELLRTKRDLIRDILMEALEEVGLANAIAEGCKNEFVSEEEVLSLLDRAAE</sequence>
<organism evidence="2 3">
    <name type="scientific">Candidatus Electronema aureum</name>
    <dbReference type="NCBI Taxonomy" id="2005002"/>
    <lineage>
        <taxon>Bacteria</taxon>
        <taxon>Pseudomonadati</taxon>
        <taxon>Thermodesulfobacteriota</taxon>
        <taxon>Desulfobulbia</taxon>
        <taxon>Desulfobulbales</taxon>
        <taxon>Desulfobulbaceae</taxon>
        <taxon>Candidatus Electronema</taxon>
    </lineage>
</organism>
<accession>A0A521FYI0</accession>
<keyword evidence="3" id="KW-1185">Reference proteome</keyword>
<comment type="caution">
    <text evidence="2">The sequence shown here is derived from an EMBL/GenBank/DDBJ whole genome shotgun (WGS) entry which is preliminary data.</text>
</comment>
<proteinExistence type="predicted"/>
<dbReference type="InterPro" id="IPR057930">
    <property type="entry name" value="Antitoxin_put"/>
</dbReference>
<feature type="compositionally biased region" description="Basic and acidic residues" evidence="1">
    <location>
        <begin position="7"/>
        <end position="17"/>
    </location>
</feature>
<reference evidence="2" key="1">
    <citation type="submission" date="2017-07" db="EMBL/GenBank/DDBJ databases">
        <title>The cable genome - Insights into the physiology and evolution of filamentous bacteria capable of sulfide oxidation via long distance electron transfer.</title>
        <authorList>
            <person name="Thorup C."/>
            <person name="Bjerg J.T."/>
            <person name="Schreiber L."/>
            <person name="Nielsen L.P."/>
            <person name="Kjeldsen K.U."/>
            <person name="Boesen T."/>
            <person name="Boggild A."/>
            <person name="Meysman F."/>
            <person name="Geelhoed J."/>
            <person name="Schramm A."/>
        </authorList>
    </citation>
    <scope>NUCLEOTIDE SEQUENCE [LARGE SCALE GENOMIC DNA]</scope>
    <source>
        <strain evidence="2">GS</strain>
    </source>
</reference>
<evidence type="ECO:0000313" key="3">
    <source>
        <dbReference type="Proteomes" id="UP000316238"/>
    </source>
</evidence>
<evidence type="ECO:0000313" key="2">
    <source>
        <dbReference type="EMBL" id="TAA73828.1"/>
    </source>
</evidence>